<keyword evidence="3" id="KW-1185">Reference proteome</keyword>
<name>A0AAN9QN41_CANGL</name>
<feature type="compositionally biased region" description="Basic and acidic residues" evidence="1">
    <location>
        <begin position="124"/>
        <end position="134"/>
    </location>
</feature>
<dbReference type="EMBL" id="JAYMYQ010000004">
    <property type="protein sequence ID" value="KAK7337308.1"/>
    <property type="molecule type" value="Genomic_DNA"/>
</dbReference>
<proteinExistence type="predicted"/>
<comment type="caution">
    <text evidence="2">The sequence shown here is derived from an EMBL/GenBank/DDBJ whole genome shotgun (WGS) entry which is preliminary data.</text>
</comment>
<evidence type="ECO:0000313" key="2">
    <source>
        <dbReference type="EMBL" id="KAK7337308.1"/>
    </source>
</evidence>
<reference evidence="2 3" key="1">
    <citation type="submission" date="2024-01" db="EMBL/GenBank/DDBJ databases">
        <title>The genomes of 5 underutilized Papilionoideae crops provide insights into root nodulation and disease resistanc.</title>
        <authorList>
            <person name="Jiang F."/>
        </authorList>
    </citation>
    <scope>NUCLEOTIDE SEQUENCE [LARGE SCALE GENOMIC DNA]</scope>
    <source>
        <strain evidence="2">LVBAO_FW01</strain>
        <tissue evidence="2">Leaves</tissue>
    </source>
</reference>
<organism evidence="2 3">
    <name type="scientific">Canavalia gladiata</name>
    <name type="common">Sword bean</name>
    <name type="synonym">Dolichos gladiatus</name>
    <dbReference type="NCBI Taxonomy" id="3824"/>
    <lineage>
        <taxon>Eukaryota</taxon>
        <taxon>Viridiplantae</taxon>
        <taxon>Streptophyta</taxon>
        <taxon>Embryophyta</taxon>
        <taxon>Tracheophyta</taxon>
        <taxon>Spermatophyta</taxon>
        <taxon>Magnoliopsida</taxon>
        <taxon>eudicotyledons</taxon>
        <taxon>Gunneridae</taxon>
        <taxon>Pentapetalae</taxon>
        <taxon>rosids</taxon>
        <taxon>fabids</taxon>
        <taxon>Fabales</taxon>
        <taxon>Fabaceae</taxon>
        <taxon>Papilionoideae</taxon>
        <taxon>50 kb inversion clade</taxon>
        <taxon>NPAAA clade</taxon>
        <taxon>indigoferoid/millettioid clade</taxon>
        <taxon>Phaseoleae</taxon>
        <taxon>Canavalia</taxon>
    </lineage>
</organism>
<evidence type="ECO:0000256" key="1">
    <source>
        <dbReference type="SAM" id="MobiDB-lite"/>
    </source>
</evidence>
<sequence length="171" mass="19557">MAELPSSLLSFIPINKDKGAEQRMFNPNSLPQGFIPIPATRYKSYGTESYFVEFEPYDCGYQCVRPPQFQVNKNEFMSNKTTVDAVQAQISVFSLVRRGTGVFHPSCPRPRTVHNRKFYNNRGRTNEEGTEVTHHGQRSRNASKVNNGFVNKEECLEETPSDIGLPKEWTY</sequence>
<gene>
    <name evidence="2" type="ORF">VNO77_17874</name>
</gene>
<dbReference type="AlphaFoldDB" id="A0AAN9QN41"/>
<protein>
    <submittedName>
        <fullName evidence="2">Uncharacterized protein</fullName>
    </submittedName>
</protein>
<feature type="region of interest" description="Disordered" evidence="1">
    <location>
        <begin position="122"/>
        <end position="142"/>
    </location>
</feature>
<accession>A0AAN9QN41</accession>
<dbReference type="Proteomes" id="UP001367508">
    <property type="component" value="Unassembled WGS sequence"/>
</dbReference>
<evidence type="ECO:0000313" key="3">
    <source>
        <dbReference type="Proteomes" id="UP001367508"/>
    </source>
</evidence>